<dbReference type="PANTHER" id="PTHR43875">
    <property type="entry name" value="MALTODEXTRIN IMPORT ATP-BINDING PROTEIN MSMX"/>
    <property type="match status" value="1"/>
</dbReference>
<protein>
    <submittedName>
        <fullName evidence="2">ABC transporter ATP-binding protein</fullName>
    </submittedName>
</protein>
<dbReference type="EMBL" id="RQIS01000002">
    <property type="protein sequence ID" value="RQH08979.1"/>
    <property type="molecule type" value="Genomic_DNA"/>
</dbReference>
<sequence>MATIRLTNVRKAYGDHSPVFPRVNLAIARHAVCVFPVPSGCGKSSLLRMIAGLEGPPQYELDNGGCLVNDVPAVGRSVVWVFQRDSLFPHIAA</sequence>
<dbReference type="SUPFAM" id="SSF52540">
    <property type="entry name" value="P-loop containing nucleoside triphosphate hydrolases"/>
    <property type="match status" value="1"/>
</dbReference>
<dbReference type="AlphaFoldDB" id="A0A3N6MYX3"/>
<dbReference type="PANTHER" id="PTHR43875:SF1">
    <property type="entry name" value="OSMOPROTECTIVE COMPOUNDS UPTAKE ATP-BINDING PROTEIN GGTA"/>
    <property type="match status" value="1"/>
</dbReference>
<evidence type="ECO:0000313" key="3">
    <source>
        <dbReference type="Proteomes" id="UP000272778"/>
    </source>
</evidence>
<name>A0A3N6MYX3_9BURK</name>
<organism evidence="2 3">
    <name type="scientific">Paraburkholderia dinghuensis</name>
    <dbReference type="NCBI Taxonomy" id="2305225"/>
    <lineage>
        <taxon>Bacteria</taxon>
        <taxon>Pseudomonadati</taxon>
        <taxon>Pseudomonadota</taxon>
        <taxon>Betaproteobacteria</taxon>
        <taxon>Burkholderiales</taxon>
        <taxon>Burkholderiaceae</taxon>
        <taxon>Paraburkholderia</taxon>
    </lineage>
</organism>
<keyword evidence="3" id="KW-1185">Reference proteome</keyword>
<reference evidence="2 3" key="1">
    <citation type="submission" date="2018-11" db="EMBL/GenBank/DDBJ databases">
        <title>Paraburkholderia sp. DHOA04, isolated from soil.</title>
        <authorList>
            <person name="Gao Z.-H."/>
            <person name="Qiu L.-H."/>
            <person name="Fu J.-C."/>
        </authorList>
    </citation>
    <scope>NUCLEOTIDE SEQUENCE [LARGE SCALE GENOMIC DNA]</scope>
    <source>
        <strain evidence="2 3">DHOA04</strain>
    </source>
</reference>
<dbReference type="OrthoDB" id="5298774at2"/>
<feature type="domain" description="ABC transporter" evidence="1">
    <location>
        <begin position="23"/>
        <end position="91"/>
    </location>
</feature>
<proteinExistence type="predicted"/>
<dbReference type="Pfam" id="PF00005">
    <property type="entry name" value="ABC_tran"/>
    <property type="match status" value="1"/>
</dbReference>
<accession>A0A3N6MYX3</accession>
<dbReference type="RefSeq" id="WP_124149679.1">
    <property type="nucleotide sequence ID" value="NZ_RQIS01000002.1"/>
</dbReference>
<keyword evidence="2" id="KW-0547">Nucleotide-binding</keyword>
<keyword evidence="2" id="KW-0067">ATP-binding</keyword>
<dbReference type="InterPro" id="IPR047641">
    <property type="entry name" value="ABC_transpr_MalK/UgpC-like"/>
</dbReference>
<dbReference type="InterPro" id="IPR027417">
    <property type="entry name" value="P-loop_NTPase"/>
</dbReference>
<dbReference type="Proteomes" id="UP000272778">
    <property type="component" value="Unassembled WGS sequence"/>
</dbReference>
<dbReference type="InterPro" id="IPR003439">
    <property type="entry name" value="ABC_transporter-like_ATP-bd"/>
</dbReference>
<comment type="caution">
    <text evidence="2">The sequence shown here is derived from an EMBL/GenBank/DDBJ whole genome shotgun (WGS) entry which is preliminary data.</text>
</comment>
<gene>
    <name evidence="2" type="ORF">D1Y85_03670</name>
</gene>
<dbReference type="GO" id="GO:0055052">
    <property type="term" value="C:ATP-binding cassette (ABC) transporter complex, substrate-binding subunit-containing"/>
    <property type="evidence" value="ECO:0007669"/>
    <property type="project" value="TreeGrafter"/>
</dbReference>
<dbReference type="GO" id="GO:0005524">
    <property type="term" value="F:ATP binding"/>
    <property type="evidence" value="ECO:0007669"/>
    <property type="project" value="UniProtKB-KW"/>
</dbReference>
<dbReference type="Gene3D" id="3.40.50.300">
    <property type="entry name" value="P-loop containing nucleotide triphosphate hydrolases"/>
    <property type="match status" value="1"/>
</dbReference>
<dbReference type="GO" id="GO:0016887">
    <property type="term" value="F:ATP hydrolysis activity"/>
    <property type="evidence" value="ECO:0007669"/>
    <property type="project" value="InterPro"/>
</dbReference>
<evidence type="ECO:0000313" key="2">
    <source>
        <dbReference type="EMBL" id="RQH08979.1"/>
    </source>
</evidence>
<evidence type="ECO:0000259" key="1">
    <source>
        <dbReference type="Pfam" id="PF00005"/>
    </source>
</evidence>